<evidence type="ECO:0000256" key="2">
    <source>
        <dbReference type="ARBA" id="ARBA00009045"/>
    </source>
</evidence>
<evidence type="ECO:0000256" key="6">
    <source>
        <dbReference type="ARBA" id="ARBA00023136"/>
    </source>
</evidence>
<accession>A0A928VXQ7</accession>
<dbReference type="GO" id="GO:0004252">
    <property type="term" value="F:serine-type endopeptidase activity"/>
    <property type="evidence" value="ECO:0007669"/>
    <property type="project" value="InterPro"/>
</dbReference>
<comment type="subcellular location">
    <subcellularLocation>
        <location evidence="1">Membrane</location>
        <topology evidence="1">Multi-pass membrane protein</topology>
    </subcellularLocation>
</comment>
<evidence type="ECO:0000313" key="9">
    <source>
        <dbReference type="EMBL" id="MBE9042051.1"/>
    </source>
</evidence>
<evidence type="ECO:0000256" key="7">
    <source>
        <dbReference type="SAM" id="Phobius"/>
    </source>
</evidence>
<evidence type="ECO:0000256" key="4">
    <source>
        <dbReference type="ARBA" id="ARBA00022801"/>
    </source>
</evidence>
<keyword evidence="5 7" id="KW-1133">Transmembrane helix</keyword>
<proteinExistence type="inferred from homology"/>
<gene>
    <name evidence="9" type="ORF">IQ235_14820</name>
</gene>
<feature type="transmembrane region" description="Helical" evidence="7">
    <location>
        <begin position="225"/>
        <end position="245"/>
    </location>
</feature>
<dbReference type="InterPro" id="IPR022764">
    <property type="entry name" value="Peptidase_S54_rhomboid_dom"/>
</dbReference>
<keyword evidence="9" id="KW-0645">Protease</keyword>
<feature type="transmembrane region" description="Helical" evidence="7">
    <location>
        <begin position="99"/>
        <end position="126"/>
    </location>
</feature>
<dbReference type="SUPFAM" id="SSF144091">
    <property type="entry name" value="Rhomboid-like"/>
    <property type="match status" value="1"/>
</dbReference>
<feature type="transmembrane region" description="Helical" evidence="7">
    <location>
        <begin position="166"/>
        <end position="191"/>
    </location>
</feature>
<organism evidence="9 10">
    <name type="scientific">Zarconia navalis LEGE 11467</name>
    <dbReference type="NCBI Taxonomy" id="1828826"/>
    <lineage>
        <taxon>Bacteria</taxon>
        <taxon>Bacillati</taxon>
        <taxon>Cyanobacteriota</taxon>
        <taxon>Cyanophyceae</taxon>
        <taxon>Oscillatoriophycideae</taxon>
        <taxon>Oscillatoriales</taxon>
        <taxon>Oscillatoriales incertae sedis</taxon>
        <taxon>Zarconia</taxon>
        <taxon>Zarconia navalis</taxon>
    </lineage>
</organism>
<evidence type="ECO:0000256" key="3">
    <source>
        <dbReference type="ARBA" id="ARBA00022692"/>
    </source>
</evidence>
<dbReference type="InterPro" id="IPR050925">
    <property type="entry name" value="Rhomboid_protease_S54"/>
</dbReference>
<dbReference type="InterPro" id="IPR035952">
    <property type="entry name" value="Rhomboid-like_sf"/>
</dbReference>
<dbReference type="RefSeq" id="WP_264322233.1">
    <property type="nucleotide sequence ID" value="NZ_JADEXN010000288.1"/>
</dbReference>
<evidence type="ECO:0000313" key="10">
    <source>
        <dbReference type="Proteomes" id="UP000621799"/>
    </source>
</evidence>
<reference evidence="9" key="1">
    <citation type="submission" date="2020-10" db="EMBL/GenBank/DDBJ databases">
        <authorList>
            <person name="Castelo-Branco R."/>
            <person name="Eusebio N."/>
            <person name="Adriana R."/>
            <person name="Vieira A."/>
            <person name="Brugerolle De Fraissinette N."/>
            <person name="Rezende De Castro R."/>
            <person name="Schneider M.P."/>
            <person name="Vasconcelos V."/>
            <person name="Leao P.N."/>
        </authorList>
    </citation>
    <scope>NUCLEOTIDE SEQUENCE</scope>
    <source>
        <strain evidence="9">LEGE 11467</strain>
    </source>
</reference>
<dbReference type="AlphaFoldDB" id="A0A928VXQ7"/>
<evidence type="ECO:0000259" key="8">
    <source>
        <dbReference type="Pfam" id="PF01694"/>
    </source>
</evidence>
<feature type="non-terminal residue" evidence="9">
    <location>
        <position position="1"/>
    </location>
</feature>
<dbReference type="Proteomes" id="UP000621799">
    <property type="component" value="Unassembled WGS sequence"/>
</dbReference>
<keyword evidence="10" id="KW-1185">Reference proteome</keyword>
<dbReference type="Pfam" id="PF01694">
    <property type="entry name" value="Rhomboid"/>
    <property type="match status" value="1"/>
</dbReference>
<keyword evidence="6 7" id="KW-0472">Membrane</keyword>
<evidence type="ECO:0000256" key="1">
    <source>
        <dbReference type="ARBA" id="ARBA00004141"/>
    </source>
</evidence>
<comment type="similarity">
    <text evidence="2">Belongs to the peptidase S54 family.</text>
</comment>
<dbReference type="PANTHER" id="PTHR43731">
    <property type="entry name" value="RHOMBOID PROTEASE"/>
    <property type="match status" value="1"/>
</dbReference>
<dbReference type="Gene3D" id="1.20.1540.10">
    <property type="entry name" value="Rhomboid-like"/>
    <property type="match status" value="1"/>
</dbReference>
<feature type="domain" description="Peptidase S54 rhomboid" evidence="8">
    <location>
        <begin position="97"/>
        <end position="243"/>
    </location>
</feature>
<sequence length="248" mass="27650">TDRLLEGAIAWRLSTSPADPKQVLKPSSEGILLHWETRSDHLTPGEMRSLERRPWVTYSAISLNVFLFAVEVILGGSQNNQVLYRLGALVPEVVWDGEWWRLLTATFLHFGFSHLAMNMLGLYILGTYVELVLGTRRYLGIYFISGVGSMLATTLLSLWLEPNSGVRLVVGASGAVMGLIGAIAAIFLQGWQRSKVPAARDRLRTILSIVAVQTVFDLMNPQICFVCHASGVILGFLTCYFLLWMRHK</sequence>
<keyword evidence="3 7" id="KW-0812">Transmembrane</keyword>
<comment type="caution">
    <text evidence="9">The sequence shown here is derived from an EMBL/GenBank/DDBJ whole genome shotgun (WGS) entry which is preliminary data.</text>
</comment>
<dbReference type="GO" id="GO:0006508">
    <property type="term" value="P:proteolysis"/>
    <property type="evidence" value="ECO:0007669"/>
    <property type="project" value="UniProtKB-KW"/>
</dbReference>
<protein>
    <submittedName>
        <fullName evidence="9">Rhomboid family intramembrane serine protease</fullName>
    </submittedName>
</protein>
<keyword evidence="4" id="KW-0378">Hydrolase</keyword>
<dbReference type="PANTHER" id="PTHR43731:SF14">
    <property type="entry name" value="PRESENILIN-ASSOCIATED RHOMBOID-LIKE PROTEIN, MITOCHONDRIAL"/>
    <property type="match status" value="1"/>
</dbReference>
<name>A0A928VXQ7_9CYAN</name>
<dbReference type="GO" id="GO:0016020">
    <property type="term" value="C:membrane"/>
    <property type="evidence" value="ECO:0007669"/>
    <property type="project" value="UniProtKB-SubCell"/>
</dbReference>
<dbReference type="EMBL" id="JADEXN010000288">
    <property type="protein sequence ID" value="MBE9042051.1"/>
    <property type="molecule type" value="Genomic_DNA"/>
</dbReference>
<feature type="transmembrane region" description="Helical" evidence="7">
    <location>
        <begin position="55"/>
        <end position="76"/>
    </location>
</feature>
<feature type="transmembrane region" description="Helical" evidence="7">
    <location>
        <begin position="138"/>
        <end position="160"/>
    </location>
</feature>
<evidence type="ECO:0000256" key="5">
    <source>
        <dbReference type="ARBA" id="ARBA00022989"/>
    </source>
</evidence>